<dbReference type="PROSITE" id="PS50966">
    <property type="entry name" value="ZF_SWIM"/>
    <property type="match status" value="1"/>
</dbReference>
<dbReference type="PANTHER" id="PTHR47526:SF3">
    <property type="entry name" value="PHD-TYPE DOMAIN-CONTAINING PROTEIN"/>
    <property type="match status" value="1"/>
</dbReference>
<evidence type="ECO:0000256" key="1">
    <source>
        <dbReference type="PROSITE-ProRule" id="PRU00325"/>
    </source>
</evidence>
<keyword evidence="1" id="KW-0479">Metal-binding</keyword>
<dbReference type="InterPro" id="IPR007527">
    <property type="entry name" value="Znf_SWIM"/>
</dbReference>
<gene>
    <name evidence="3" type="ORF">HPB51_016714</name>
</gene>
<keyword evidence="1" id="KW-0862">Zinc</keyword>
<organism evidence="3 4">
    <name type="scientific">Rhipicephalus microplus</name>
    <name type="common">Cattle tick</name>
    <name type="synonym">Boophilus microplus</name>
    <dbReference type="NCBI Taxonomy" id="6941"/>
    <lineage>
        <taxon>Eukaryota</taxon>
        <taxon>Metazoa</taxon>
        <taxon>Ecdysozoa</taxon>
        <taxon>Arthropoda</taxon>
        <taxon>Chelicerata</taxon>
        <taxon>Arachnida</taxon>
        <taxon>Acari</taxon>
        <taxon>Parasitiformes</taxon>
        <taxon>Ixodida</taxon>
        <taxon>Ixodoidea</taxon>
        <taxon>Ixodidae</taxon>
        <taxon>Rhipicephalinae</taxon>
        <taxon>Rhipicephalus</taxon>
        <taxon>Boophilus</taxon>
    </lineage>
</organism>
<keyword evidence="4" id="KW-1185">Reference proteome</keyword>
<name>A0A9J6DAD1_RHIMP</name>
<dbReference type="EMBL" id="JABSTU010000010">
    <property type="protein sequence ID" value="KAH8019076.1"/>
    <property type="molecule type" value="Genomic_DNA"/>
</dbReference>
<dbReference type="Proteomes" id="UP000821866">
    <property type="component" value="Chromosome 8"/>
</dbReference>
<reference evidence="3" key="2">
    <citation type="submission" date="2021-09" db="EMBL/GenBank/DDBJ databases">
        <authorList>
            <person name="Jia N."/>
            <person name="Wang J."/>
            <person name="Shi W."/>
            <person name="Du L."/>
            <person name="Sun Y."/>
            <person name="Zhan W."/>
            <person name="Jiang J."/>
            <person name="Wang Q."/>
            <person name="Zhang B."/>
            <person name="Ji P."/>
            <person name="Sakyi L.B."/>
            <person name="Cui X."/>
            <person name="Yuan T."/>
            <person name="Jiang B."/>
            <person name="Yang W."/>
            <person name="Lam T.T.-Y."/>
            <person name="Chang Q."/>
            <person name="Ding S."/>
            <person name="Wang X."/>
            <person name="Zhu J."/>
            <person name="Ruan X."/>
            <person name="Zhao L."/>
            <person name="Wei J."/>
            <person name="Que T."/>
            <person name="Du C."/>
            <person name="Cheng J."/>
            <person name="Dai P."/>
            <person name="Han X."/>
            <person name="Huang E."/>
            <person name="Gao Y."/>
            <person name="Liu J."/>
            <person name="Shao H."/>
            <person name="Ye R."/>
            <person name="Li L."/>
            <person name="Wei W."/>
            <person name="Wang X."/>
            <person name="Wang C."/>
            <person name="Huo Q."/>
            <person name="Li W."/>
            <person name="Guo W."/>
            <person name="Chen H."/>
            <person name="Chen S."/>
            <person name="Zhou L."/>
            <person name="Zhou L."/>
            <person name="Ni X."/>
            <person name="Tian J."/>
            <person name="Zhou Y."/>
            <person name="Sheng Y."/>
            <person name="Liu T."/>
            <person name="Pan Y."/>
            <person name="Xia L."/>
            <person name="Li J."/>
            <person name="Zhao F."/>
            <person name="Cao W."/>
        </authorList>
    </citation>
    <scope>NUCLEOTIDE SEQUENCE</scope>
    <source>
        <strain evidence="3">Rmic-2018</strain>
        <tissue evidence="3">Larvae</tissue>
    </source>
</reference>
<sequence length="150" mass="16954">MDLWPRVDSSDIHEFLVPRMSLKTREQMKSKKALEGHNFLKSGWLWELWVNKFAADTVIVVTQCVHNALVDVWFVAKSDDEILATHCTCIAGNSEACSHPTALLFYVKHEKSVLNFFNTSYLSDDDNGVGGAFLHSRLLHSATLQKVVSF</sequence>
<feature type="domain" description="SWIM-type" evidence="2">
    <location>
        <begin position="72"/>
        <end position="108"/>
    </location>
</feature>
<accession>A0A9J6DAD1</accession>
<dbReference type="AlphaFoldDB" id="A0A9J6DAD1"/>
<evidence type="ECO:0000313" key="3">
    <source>
        <dbReference type="EMBL" id="KAH8019076.1"/>
    </source>
</evidence>
<evidence type="ECO:0000259" key="2">
    <source>
        <dbReference type="PROSITE" id="PS50966"/>
    </source>
</evidence>
<keyword evidence="1" id="KW-0863">Zinc-finger</keyword>
<evidence type="ECO:0000313" key="4">
    <source>
        <dbReference type="Proteomes" id="UP000821866"/>
    </source>
</evidence>
<reference evidence="3" key="1">
    <citation type="journal article" date="2020" name="Cell">
        <title>Large-Scale Comparative Analyses of Tick Genomes Elucidate Their Genetic Diversity and Vector Capacities.</title>
        <authorList>
            <consortium name="Tick Genome and Microbiome Consortium (TIGMIC)"/>
            <person name="Jia N."/>
            <person name="Wang J."/>
            <person name="Shi W."/>
            <person name="Du L."/>
            <person name="Sun Y."/>
            <person name="Zhan W."/>
            <person name="Jiang J.F."/>
            <person name="Wang Q."/>
            <person name="Zhang B."/>
            <person name="Ji P."/>
            <person name="Bell-Sakyi L."/>
            <person name="Cui X.M."/>
            <person name="Yuan T.T."/>
            <person name="Jiang B.G."/>
            <person name="Yang W.F."/>
            <person name="Lam T.T."/>
            <person name="Chang Q.C."/>
            <person name="Ding S.J."/>
            <person name="Wang X.J."/>
            <person name="Zhu J.G."/>
            <person name="Ruan X.D."/>
            <person name="Zhao L."/>
            <person name="Wei J.T."/>
            <person name="Ye R.Z."/>
            <person name="Que T.C."/>
            <person name="Du C.H."/>
            <person name="Zhou Y.H."/>
            <person name="Cheng J.X."/>
            <person name="Dai P.F."/>
            <person name="Guo W.B."/>
            <person name="Han X.H."/>
            <person name="Huang E.J."/>
            <person name="Li L.F."/>
            <person name="Wei W."/>
            <person name="Gao Y.C."/>
            <person name="Liu J.Z."/>
            <person name="Shao H.Z."/>
            <person name="Wang X."/>
            <person name="Wang C.C."/>
            <person name="Yang T.C."/>
            <person name="Huo Q.B."/>
            <person name="Li W."/>
            <person name="Chen H.Y."/>
            <person name="Chen S.E."/>
            <person name="Zhou L.G."/>
            <person name="Ni X.B."/>
            <person name="Tian J.H."/>
            <person name="Sheng Y."/>
            <person name="Liu T."/>
            <person name="Pan Y.S."/>
            <person name="Xia L.Y."/>
            <person name="Li J."/>
            <person name="Zhao F."/>
            <person name="Cao W.C."/>
        </authorList>
    </citation>
    <scope>NUCLEOTIDE SEQUENCE</scope>
    <source>
        <strain evidence="3">Rmic-2018</strain>
    </source>
</reference>
<protein>
    <recommendedName>
        <fullName evidence="2">SWIM-type domain-containing protein</fullName>
    </recommendedName>
</protein>
<dbReference type="GO" id="GO:0008270">
    <property type="term" value="F:zinc ion binding"/>
    <property type="evidence" value="ECO:0007669"/>
    <property type="project" value="UniProtKB-KW"/>
</dbReference>
<proteinExistence type="predicted"/>
<comment type="caution">
    <text evidence="3">The sequence shown here is derived from an EMBL/GenBank/DDBJ whole genome shotgun (WGS) entry which is preliminary data.</text>
</comment>
<dbReference type="PANTHER" id="PTHR47526">
    <property type="entry name" value="ATP-DEPENDENT DNA HELICASE"/>
    <property type="match status" value="1"/>
</dbReference>